<reference evidence="3 4" key="1">
    <citation type="submission" date="2019-05" db="EMBL/GenBank/DDBJ databases">
        <authorList>
            <consortium name="Science for Life Laboratories"/>
        </authorList>
    </citation>
    <scope>NUCLEOTIDE SEQUENCE [LARGE SCALE GENOMIC DNA]</scope>
    <source>
        <strain evidence="3">Soil9</strain>
    </source>
</reference>
<feature type="transmembrane region" description="Helical" evidence="1">
    <location>
        <begin position="12"/>
        <end position="35"/>
    </location>
</feature>
<evidence type="ECO:0000313" key="4">
    <source>
        <dbReference type="Proteomes" id="UP000464178"/>
    </source>
</evidence>
<dbReference type="InterPro" id="IPR011453">
    <property type="entry name" value="DUF1559"/>
</dbReference>
<name>A0A6P2CUG0_9BACT</name>
<dbReference type="Gene3D" id="3.30.700.10">
    <property type="entry name" value="Glycoprotein, Type 4 Pilin"/>
    <property type="match status" value="1"/>
</dbReference>
<dbReference type="Pfam" id="PF07963">
    <property type="entry name" value="N_methyl"/>
    <property type="match status" value="1"/>
</dbReference>
<evidence type="ECO:0000313" key="3">
    <source>
        <dbReference type="EMBL" id="VTR92621.1"/>
    </source>
</evidence>
<dbReference type="AlphaFoldDB" id="A0A6P2CUG0"/>
<protein>
    <recommendedName>
        <fullName evidence="2">DUF1559 domain-containing protein</fullName>
    </recommendedName>
</protein>
<dbReference type="Pfam" id="PF07596">
    <property type="entry name" value="SBP_bac_10"/>
    <property type="match status" value="1"/>
</dbReference>
<dbReference type="Proteomes" id="UP000464178">
    <property type="component" value="Chromosome"/>
</dbReference>
<dbReference type="KEGG" id="gms:SOIL9_50930"/>
<dbReference type="InterPro" id="IPR027558">
    <property type="entry name" value="Pre_pil_HX9DG_C"/>
</dbReference>
<organism evidence="3 4">
    <name type="scientific">Gemmata massiliana</name>
    <dbReference type="NCBI Taxonomy" id="1210884"/>
    <lineage>
        <taxon>Bacteria</taxon>
        <taxon>Pseudomonadati</taxon>
        <taxon>Planctomycetota</taxon>
        <taxon>Planctomycetia</taxon>
        <taxon>Gemmatales</taxon>
        <taxon>Gemmataceae</taxon>
        <taxon>Gemmata</taxon>
    </lineage>
</organism>
<dbReference type="SUPFAM" id="SSF54523">
    <property type="entry name" value="Pili subunits"/>
    <property type="match status" value="1"/>
</dbReference>
<dbReference type="EMBL" id="LR593886">
    <property type="protein sequence ID" value="VTR92621.1"/>
    <property type="molecule type" value="Genomic_DNA"/>
</dbReference>
<dbReference type="InterPro" id="IPR012902">
    <property type="entry name" value="N_methyl_site"/>
</dbReference>
<sequence>MSKHHPKSPRGFTLIELLVVIAIIAILIGLLLPAVQKVREAAARMKCQNNLKQIGLAMHSYHSRMERFPAGFSSGAASTNGDGTGPGWGWAAVLLPDLEQDNLARTINYSLDIRDSANASARVRPIPVFLCPSDNPTSPTFNVVDESGTVLTTVAFANYVGVGGTFEVTGYPDTANGVLYRNSKVRAGDITDGLSNTLMVGERGSKRSPQTTWVGAVTGCSNPPVNPTYDFEGPPTLCLTNTGEAVDGRVPNNALDHVEDSNSNHTQGVNFLLCDGSVRVIQNTVNPVTWERLGTRAGGEVIGDY</sequence>
<proteinExistence type="predicted"/>
<keyword evidence="1" id="KW-0472">Membrane</keyword>
<dbReference type="PANTHER" id="PTHR30093:SF2">
    <property type="entry name" value="TYPE II SECRETION SYSTEM PROTEIN H"/>
    <property type="match status" value="1"/>
</dbReference>
<keyword evidence="1" id="KW-1133">Transmembrane helix</keyword>
<dbReference type="RefSeq" id="WP_162667456.1">
    <property type="nucleotide sequence ID" value="NZ_LR593886.1"/>
</dbReference>
<keyword evidence="4" id="KW-1185">Reference proteome</keyword>
<dbReference type="InterPro" id="IPR045584">
    <property type="entry name" value="Pilin-like"/>
</dbReference>
<dbReference type="NCBIfam" id="TIGR02532">
    <property type="entry name" value="IV_pilin_GFxxxE"/>
    <property type="match status" value="1"/>
</dbReference>
<gene>
    <name evidence="3" type="ORF">SOIL9_50930</name>
</gene>
<evidence type="ECO:0000256" key="1">
    <source>
        <dbReference type="SAM" id="Phobius"/>
    </source>
</evidence>
<dbReference type="NCBIfam" id="TIGR04294">
    <property type="entry name" value="pre_pil_HX9DG"/>
    <property type="match status" value="1"/>
</dbReference>
<feature type="domain" description="DUF1559" evidence="2">
    <location>
        <begin position="36"/>
        <end position="287"/>
    </location>
</feature>
<dbReference type="PROSITE" id="PS00409">
    <property type="entry name" value="PROKAR_NTER_METHYL"/>
    <property type="match status" value="1"/>
</dbReference>
<evidence type="ECO:0000259" key="2">
    <source>
        <dbReference type="Pfam" id="PF07596"/>
    </source>
</evidence>
<accession>A0A6P2CUG0</accession>
<dbReference type="PANTHER" id="PTHR30093">
    <property type="entry name" value="GENERAL SECRETION PATHWAY PROTEIN G"/>
    <property type="match status" value="1"/>
</dbReference>
<keyword evidence="1" id="KW-0812">Transmembrane</keyword>